<dbReference type="AlphaFoldDB" id="A0A6N4W7W0"/>
<accession>A0A6N4W7W0</accession>
<evidence type="ECO:0000256" key="2">
    <source>
        <dbReference type="SAM" id="Phobius"/>
    </source>
</evidence>
<feature type="transmembrane region" description="Helical" evidence="2">
    <location>
        <begin position="37"/>
        <end position="56"/>
    </location>
</feature>
<dbReference type="KEGG" id="many:MANY_17700"/>
<dbReference type="Proteomes" id="UP000467249">
    <property type="component" value="Chromosome"/>
</dbReference>
<dbReference type="RefSeq" id="WP_163803895.1">
    <property type="nucleotide sequence ID" value="NZ_AP022620.1"/>
</dbReference>
<dbReference type="Pfam" id="PF10861">
    <property type="entry name" value="DUF2784"/>
    <property type="match status" value="1"/>
</dbReference>
<organism evidence="3 4">
    <name type="scientific">Mycolicibacterium anyangense</name>
    <dbReference type="NCBI Taxonomy" id="1431246"/>
    <lineage>
        <taxon>Bacteria</taxon>
        <taxon>Bacillati</taxon>
        <taxon>Actinomycetota</taxon>
        <taxon>Actinomycetes</taxon>
        <taxon>Mycobacteriales</taxon>
        <taxon>Mycobacteriaceae</taxon>
        <taxon>Mycolicibacterium</taxon>
    </lineage>
</organism>
<reference evidence="3 4" key="1">
    <citation type="journal article" date="2019" name="Emerg. Microbes Infect.">
        <title>Comprehensive subspecies identification of 175 nontuberculous mycobacteria species based on 7547 genomic profiles.</title>
        <authorList>
            <person name="Matsumoto Y."/>
            <person name="Kinjo T."/>
            <person name="Motooka D."/>
            <person name="Nabeya D."/>
            <person name="Jung N."/>
            <person name="Uechi K."/>
            <person name="Horii T."/>
            <person name="Iida T."/>
            <person name="Fujita J."/>
            <person name="Nakamura S."/>
        </authorList>
    </citation>
    <scope>NUCLEOTIDE SEQUENCE [LARGE SCALE GENOMIC DNA]</scope>
    <source>
        <strain evidence="3 4">JCM 30275</strain>
    </source>
</reference>
<evidence type="ECO:0000256" key="1">
    <source>
        <dbReference type="SAM" id="MobiDB-lite"/>
    </source>
</evidence>
<dbReference type="EMBL" id="AP022620">
    <property type="protein sequence ID" value="BBZ76433.1"/>
    <property type="molecule type" value="Genomic_DNA"/>
</dbReference>
<evidence type="ECO:0008006" key="5">
    <source>
        <dbReference type="Google" id="ProtNLM"/>
    </source>
</evidence>
<name>A0A6N4W7W0_9MYCO</name>
<keyword evidence="2" id="KW-0472">Membrane</keyword>
<feature type="transmembrane region" description="Helical" evidence="2">
    <location>
        <begin position="6"/>
        <end position="25"/>
    </location>
</feature>
<evidence type="ECO:0000313" key="3">
    <source>
        <dbReference type="EMBL" id="BBZ76433.1"/>
    </source>
</evidence>
<gene>
    <name evidence="3" type="ORF">MANY_17700</name>
</gene>
<protein>
    <recommendedName>
        <fullName evidence="5">DUF2784 domain-containing protein</fullName>
    </recommendedName>
</protein>
<dbReference type="InterPro" id="IPR021218">
    <property type="entry name" value="DUF2784"/>
</dbReference>
<keyword evidence="4" id="KW-1185">Reference proteome</keyword>
<keyword evidence="2" id="KW-1133">Transmembrane helix</keyword>
<evidence type="ECO:0000313" key="4">
    <source>
        <dbReference type="Proteomes" id="UP000467249"/>
    </source>
</evidence>
<proteinExistence type="predicted"/>
<feature type="region of interest" description="Disordered" evidence="1">
    <location>
        <begin position="120"/>
        <end position="150"/>
    </location>
</feature>
<sequence length="150" mass="16329">MTAFYTLVVWLVVVAHFAFLIYLPSGGFLALRWRRSIWLHIPVVLWGIGSVALHFWCPLTALEQWARPRAGMSPLGSEGFIDHYITGVMYPSGGTGYAQAAAFTAVLASWVAYAVTARRSRPAGGSPAHPIDLDQRTHGKSCRADAGSAR</sequence>
<feature type="transmembrane region" description="Helical" evidence="2">
    <location>
        <begin position="97"/>
        <end position="116"/>
    </location>
</feature>
<keyword evidence="2" id="KW-0812">Transmembrane</keyword>